<dbReference type="EMBL" id="QLLQ01000005">
    <property type="protein sequence ID" value="RAJ24858.1"/>
    <property type="molecule type" value="Genomic_DNA"/>
</dbReference>
<evidence type="ECO:0000313" key="5">
    <source>
        <dbReference type="EMBL" id="RAJ24858.1"/>
    </source>
</evidence>
<dbReference type="AlphaFoldDB" id="A0A327S7W0"/>
<dbReference type="Pfam" id="PF13525">
    <property type="entry name" value="YfiO"/>
    <property type="match status" value="2"/>
</dbReference>
<evidence type="ECO:0000259" key="4">
    <source>
        <dbReference type="Pfam" id="PF13525"/>
    </source>
</evidence>
<dbReference type="InterPro" id="IPR011990">
    <property type="entry name" value="TPR-like_helical_dom_sf"/>
</dbReference>
<name>A0A327S7W0_9FLAO</name>
<dbReference type="SUPFAM" id="SSF48452">
    <property type="entry name" value="TPR-like"/>
    <property type="match status" value="1"/>
</dbReference>
<accession>A0A327S7W0</accession>
<organism evidence="5 6">
    <name type="scientific">Gelidibacter algens</name>
    <dbReference type="NCBI Taxonomy" id="49280"/>
    <lineage>
        <taxon>Bacteria</taxon>
        <taxon>Pseudomonadati</taxon>
        <taxon>Bacteroidota</taxon>
        <taxon>Flavobacteriia</taxon>
        <taxon>Flavobacteriales</taxon>
        <taxon>Flavobacteriaceae</taxon>
        <taxon>Gelidibacter</taxon>
    </lineage>
</organism>
<evidence type="ECO:0000256" key="1">
    <source>
        <dbReference type="ARBA" id="ARBA00022729"/>
    </source>
</evidence>
<dbReference type="Gene3D" id="1.25.40.10">
    <property type="entry name" value="Tetratricopeptide repeat domain"/>
    <property type="match status" value="1"/>
</dbReference>
<keyword evidence="6" id="KW-1185">Reference proteome</keyword>
<keyword evidence="1" id="KW-0732">Signal</keyword>
<dbReference type="NCBIfam" id="TIGR03302">
    <property type="entry name" value="OM_YfiO"/>
    <property type="match status" value="1"/>
</dbReference>
<dbReference type="InterPro" id="IPR017689">
    <property type="entry name" value="BamD"/>
</dbReference>
<proteinExistence type="predicted"/>
<reference evidence="5 6" key="1">
    <citation type="submission" date="2018-06" db="EMBL/GenBank/DDBJ databases">
        <title>Genomic Encyclopedia of Archaeal and Bacterial Type Strains, Phase II (KMG-II): from individual species to whole genera.</title>
        <authorList>
            <person name="Goeker M."/>
        </authorList>
    </citation>
    <scope>NUCLEOTIDE SEQUENCE [LARGE SCALE GENOMIC DNA]</scope>
    <source>
        <strain evidence="5 6">DSM 12408</strain>
    </source>
</reference>
<feature type="domain" description="Outer membrane lipoprotein BamD-like" evidence="4">
    <location>
        <begin position="52"/>
        <end position="193"/>
    </location>
</feature>
<dbReference type="InterPro" id="IPR039565">
    <property type="entry name" value="BamD-like"/>
</dbReference>
<protein>
    <submittedName>
        <fullName evidence="5">Outer membrane protein assembly factor BamD</fullName>
    </submittedName>
</protein>
<feature type="domain" description="Outer membrane lipoprotein BamD-like" evidence="4">
    <location>
        <begin position="195"/>
        <end position="281"/>
    </location>
</feature>
<evidence type="ECO:0000256" key="2">
    <source>
        <dbReference type="ARBA" id="ARBA00023136"/>
    </source>
</evidence>
<sequence>MTTFNQAFHFKNIKKNNFWMKNICYTLLIALLFSSCSEYQKALKSEDIATKFKMGTELFDAGKYSKANKLFAQIAPQYRGKPQAEKLMYMYSTSFYKMKDYYLAGYQFERFEDQYPKSEKAEEAGFLGAKSFYYLSPVYSKEQKETVTALEKLQLFINKYPDSEYLPEANKLIQELDYKLERKAFEIAKLYNEIANFESEDYEASIKAFDNFLLEYPGTTFREDAMYYRFDAAYKLGINSIERKRQDRLNTALKYYNAFYKAYPESQYTAEASLMNTELQTAIQNYTTKS</sequence>
<comment type="caution">
    <text evidence="5">The sequence shown here is derived from an EMBL/GenBank/DDBJ whole genome shotgun (WGS) entry which is preliminary data.</text>
</comment>
<gene>
    <name evidence="5" type="ORF">LX77_01857</name>
</gene>
<evidence type="ECO:0000313" key="6">
    <source>
        <dbReference type="Proteomes" id="UP000248987"/>
    </source>
</evidence>
<keyword evidence="3" id="KW-0998">Cell outer membrane</keyword>
<keyword evidence="2" id="KW-0472">Membrane</keyword>
<evidence type="ECO:0000256" key="3">
    <source>
        <dbReference type="ARBA" id="ARBA00023237"/>
    </source>
</evidence>
<dbReference type="Proteomes" id="UP000248987">
    <property type="component" value="Unassembled WGS sequence"/>
</dbReference>